<evidence type="ECO:0000256" key="5">
    <source>
        <dbReference type="SAM" id="SignalP"/>
    </source>
</evidence>
<organism evidence="6 7">
    <name type="scientific">Porphyromonas loveana</name>
    <dbReference type="NCBI Taxonomy" id="1884669"/>
    <lineage>
        <taxon>Bacteria</taxon>
        <taxon>Pseudomonadati</taxon>
        <taxon>Bacteroidota</taxon>
        <taxon>Bacteroidia</taxon>
        <taxon>Bacteroidales</taxon>
        <taxon>Porphyromonadaceae</taxon>
        <taxon>Porphyromonas</taxon>
    </lineage>
</organism>
<dbReference type="InterPro" id="IPR013783">
    <property type="entry name" value="Ig-like_fold"/>
</dbReference>
<dbReference type="GeneID" id="94551512"/>
<protein>
    <submittedName>
        <fullName evidence="6">Uncharacterized protein</fullName>
    </submittedName>
</protein>
<evidence type="ECO:0000256" key="2">
    <source>
        <dbReference type="ARBA" id="ARBA00022670"/>
    </source>
</evidence>
<dbReference type="EMBL" id="QEKY01000023">
    <property type="protein sequence ID" value="PVZ06259.1"/>
    <property type="molecule type" value="Genomic_DNA"/>
</dbReference>
<dbReference type="AlphaFoldDB" id="A0A2U1F2A1"/>
<dbReference type="GO" id="GO:0006508">
    <property type="term" value="P:proteolysis"/>
    <property type="evidence" value="ECO:0007669"/>
    <property type="project" value="UniProtKB-KW"/>
</dbReference>
<dbReference type="GO" id="GO:0008234">
    <property type="term" value="F:cysteine-type peptidase activity"/>
    <property type="evidence" value="ECO:0007669"/>
    <property type="project" value="UniProtKB-KW"/>
</dbReference>
<dbReference type="Gene3D" id="2.60.40.10">
    <property type="entry name" value="Immunoglobulins"/>
    <property type="match status" value="2"/>
</dbReference>
<evidence type="ECO:0000313" key="7">
    <source>
        <dbReference type="Proteomes" id="UP000245462"/>
    </source>
</evidence>
<accession>A0A2U1F2A1</accession>
<keyword evidence="3" id="KW-0788">Thiol protease</keyword>
<dbReference type="OrthoDB" id="1014080at2"/>
<evidence type="ECO:0000256" key="1">
    <source>
        <dbReference type="ARBA" id="ARBA00006067"/>
    </source>
</evidence>
<feature type="signal peptide" evidence="5">
    <location>
        <begin position="1"/>
        <end position="28"/>
    </location>
</feature>
<gene>
    <name evidence="6" type="ORF">C7382_12316</name>
</gene>
<keyword evidence="5" id="KW-0732">Signal</keyword>
<evidence type="ECO:0000256" key="4">
    <source>
        <dbReference type="ARBA" id="ARBA00023026"/>
    </source>
</evidence>
<evidence type="ECO:0000313" key="6">
    <source>
        <dbReference type="EMBL" id="PVZ06259.1"/>
    </source>
</evidence>
<comment type="caution">
    <text evidence="6">The sequence shown here is derived from an EMBL/GenBank/DDBJ whole genome shotgun (WGS) entry which is preliminary data.</text>
</comment>
<keyword evidence="3" id="KW-0378">Hydrolase</keyword>
<name>A0A2U1F2A1_9PORP</name>
<keyword evidence="2" id="KW-0645">Protease</keyword>
<sequence length="289" mass="31840">MKQNYFKTICALLWLTVPMLFYPLQATAQETTLPDEAESVELAIPSLNLEEETIADVTEEATVAEAIAEELPARSYTYTVYRDGEVIASGLTDPTYIDEGVDPGQHEYCVTVQYTEGESDRVCVDIEMKDFKPVTNLTGTASNDEVSLDWDGVTEKATEDKAVSYNVYKNGTKIGNTTATQYVETGVANGTYTYEVEVQYADGVSPKVAVTVTVNYTSLENVADQLPYTLRVEGKKIIAETEGTITLYDMGGRTIAKAVNRLEYTARTGTYAVHFDTGTKSHVSKVQMR</sequence>
<proteinExistence type="inferred from homology"/>
<comment type="similarity">
    <text evidence="1">Belongs to the peptidase C25 family.</text>
</comment>
<dbReference type="Proteomes" id="UP000245462">
    <property type="component" value="Unassembled WGS sequence"/>
</dbReference>
<evidence type="ECO:0000256" key="3">
    <source>
        <dbReference type="ARBA" id="ARBA00022807"/>
    </source>
</evidence>
<feature type="chain" id="PRO_5015699505" evidence="5">
    <location>
        <begin position="29"/>
        <end position="289"/>
    </location>
</feature>
<dbReference type="RefSeq" id="WP_116680047.1">
    <property type="nucleotide sequence ID" value="NZ_JBGZQP010000155.1"/>
</dbReference>
<reference evidence="6 7" key="1">
    <citation type="submission" date="2018-04" db="EMBL/GenBank/DDBJ databases">
        <title>Genomic Encyclopedia of Type Strains, Phase IV (KMG-IV): sequencing the most valuable type-strain genomes for metagenomic binning, comparative biology and taxonomic classification.</title>
        <authorList>
            <person name="Goeker M."/>
        </authorList>
    </citation>
    <scope>NUCLEOTIDE SEQUENCE [LARGE SCALE GENOMIC DNA]</scope>
    <source>
        <strain evidence="6 7">DSM 28520</strain>
    </source>
</reference>
<keyword evidence="7" id="KW-1185">Reference proteome</keyword>
<keyword evidence="4" id="KW-0843">Virulence</keyword>